<evidence type="ECO:0000313" key="1">
    <source>
        <dbReference type="EMBL" id="KAJ9125678.1"/>
    </source>
</evidence>
<dbReference type="Proteomes" id="UP001243375">
    <property type="component" value="Unassembled WGS sequence"/>
</dbReference>
<gene>
    <name evidence="1" type="ORF">QFC22_000640</name>
</gene>
<name>A0ACC2XNV3_9TREE</name>
<sequence>MSRAWLSGRINLFSSLQNPWKETTPAVLAAEGIPLVRRRSGGGAVFHDLGNTNFSFLMPRKLFSRSLGAEIVANALKYGMHFSGAKPQMDTKGVDSVRSPVANLVGTRHDITQDEFIRHVANSFQHVFSTGDLSTDSFQRLLRNKPVADVQIVEVDQGDVLSAGDERSGKVQADMEGLKTWEWTFGQTPEFSITLVDKLSFGDIVSLWPTFASSESSS</sequence>
<accession>A0ACC2XNV3</accession>
<organism evidence="1 2">
    <name type="scientific">Naganishia vaughanmartiniae</name>
    <dbReference type="NCBI Taxonomy" id="1424756"/>
    <lineage>
        <taxon>Eukaryota</taxon>
        <taxon>Fungi</taxon>
        <taxon>Dikarya</taxon>
        <taxon>Basidiomycota</taxon>
        <taxon>Agaricomycotina</taxon>
        <taxon>Tremellomycetes</taxon>
        <taxon>Filobasidiales</taxon>
        <taxon>Filobasidiaceae</taxon>
        <taxon>Naganishia</taxon>
    </lineage>
</organism>
<evidence type="ECO:0000313" key="2">
    <source>
        <dbReference type="Proteomes" id="UP001243375"/>
    </source>
</evidence>
<protein>
    <submittedName>
        <fullName evidence="1">Uncharacterized protein</fullName>
    </submittedName>
</protein>
<dbReference type="EMBL" id="JASBWU010000001">
    <property type="protein sequence ID" value="KAJ9125678.1"/>
    <property type="molecule type" value="Genomic_DNA"/>
</dbReference>
<keyword evidence="2" id="KW-1185">Reference proteome</keyword>
<proteinExistence type="predicted"/>
<reference evidence="1" key="1">
    <citation type="submission" date="2023-04" db="EMBL/GenBank/DDBJ databases">
        <title>Draft Genome sequencing of Naganishia species isolated from polar environments using Oxford Nanopore Technology.</title>
        <authorList>
            <person name="Leo P."/>
            <person name="Venkateswaran K."/>
        </authorList>
    </citation>
    <scope>NUCLEOTIDE SEQUENCE</scope>
    <source>
        <strain evidence="1">MNA-CCFEE 5425</strain>
    </source>
</reference>
<comment type="caution">
    <text evidence="1">The sequence shown here is derived from an EMBL/GenBank/DDBJ whole genome shotgun (WGS) entry which is preliminary data.</text>
</comment>